<name>A0A062V0X0_9EURY</name>
<proteinExistence type="predicted"/>
<comment type="caution">
    <text evidence="1">The sequence shown here is derived from an EMBL/GenBank/DDBJ whole genome shotgun (WGS) entry which is preliminary data.</text>
</comment>
<evidence type="ECO:0000313" key="1">
    <source>
        <dbReference type="EMBL" id="KCZ70288.1"/>
    </source>
</evidence>
<sequence length="138" mass="15236">MKIIIVAVLIVSALFAGCLSEKNTVSKKDIIFDIEPSSIKIKNGETKQIKVRVNNSGESGIYAVIRFNINSSDKPYLKFNPENYSIGSLRPGEDSGFKIVDIRANLAAGEEVIYKARAQVIHDGRVLENKDIVITVVR</sequence>
<reference evidence="1 2" key="1">
    <citation type="journal article" date="2013" name="Nature">
        <title>Anaerobic oxidation of methane coupled to nitrate reduction in a novel archaeal lineage.</title>
        <authorList>
            <person name="Haroon M.F."/>
            <person name="Hu S."/>
            <person name="Shi Y."/>
            <person name="Imelfort M."/>
            <person name="Keller J."/>
            <person name="Hugenholtz P."/>
            <person name="Yuan Z."/>
            <person name="Tyson G.W."/>
        </authorList>
    </citation>
    <scope>NUCLEOTIDE SEQUENCE [LARGE SCALE GENOMIC DNA]</scope>
    <source>
        <strain evidence="1 2">ANME-2d</strain>
    </source>
</reference>
<dbReference type="AlphaFoldDB" id="A0A062V0X0"/>
<organism evidence="1 2">
    <name type="scientific">Candidatus Methanoperedens nitratireducens</name>
    <dbReference type="NCBI Taxonomy" id="1392998"/>
    <lineage>
        <taxon>Archaea</taxon>
        <taxon>Methanobacteriati</taxon>
        <taxon>Methanobacteriota</taxon>
        <taxon>Stenosarchaea group</taxon>
        <taxon>Methanomicrobia</taxon>
        <taxon>Methanosarcinales</taxon>
        <taxon>ANME-2 cluster</taxon>
        <taxon>Candidatus Methanoperedentaceae</taxon>
        <taxon>Candidatus Methanoperedens</taxon>
    </lineage>
</organism>
<accession>A0A062V0X0</accession>
<dbReference type="RefSeq" id="WP_048094120.1">
    <property type="nucleotide sequence ID" value="NZ_JMIY01000010.1"/>
</dbReference>
<dbReference type="OrthoDB" id="376654at2157"/>
<dbReference type="PROSITE" id="PS51257">
    <property type="entry name" value="PROKAR_LIPOPROTEIN"/>
    <property type="match status" value="1"/>
</dbReference>
<keyword evidence="2" id="KW-1185">Reference proteome</keyword>
<dbReference type="Proteomes" id="UP000027153">
    <property type="component" value="Unassembled WGS sequence"/>
</dbReference>
<dbReference type="EMBL" id="JMIY01000010">
    <property type="protein sequence ID" value="KCZ70288.1"/>
    <property type="molecule type" value="Genomic_DNA"/>
</dbReference>
<protein>
    <submittedName>
        <fullName evidence="1">Uncharacterized protein</fullName>
    </submittedName>
</protein>
<gene>
    <name evidence="1" type="ORF">ANME2D_03478</name>
</gene>
<evidence type="ECO:0000313" key="2">
    <source>
        <dbReference type="Proteomes" id="UP000027153"/>
    </source>
</evidence>